<feature type="transmembrane region" description="Helical" evidence="18">
    <location>
        <begin position="14"/>
        <end position="39"/>
    </location>
</feature>
<dbReference type="PROSITE" id="PS50110">
    <property type="entry name" value="RESPONSE_REGULATORY"/>
    <property type="match status" value="2"/>
</dbReference>
<feature type="modified residue" description="4-aspartylphosphate" evidence="15">
    <location>
        <position position="842"/>
    </location>
</feature>
<feature type="modified residue" description="Phosphohistidine" evidence="14">
    <location>
        <position position="1002"/>
    </location>
</feature>
<dbReference type="SMART" id="SM00091">
    <property type="entry name" value="PAS"/>
    <property type="match status" value="1"/>
</dbReference>
<evidence type="ECO:0000259" key="21">
    <source>
        <dbReference type="PROSITE" id="PS50112"/>
    </source>
</evidence>
<feature type="domain" description="PAC" evidence="22">
    <location>
        <begin position="336"/>
        <end position="388"/>
    </location>
</feature>
<dbReference type="Pfam" id="PF01627">
    <property type="entry name" value="Hpt"/>
    <property type="match status" value="1"/>
</dbReference>
<evidence type="ECO:0000256" key="4">
    <source>
        <dbReference type="ARBA" id="ARBA00022475"/>
    </source>
</evidence>
<feature type="domain" description="Histidine kinase" evidence="19">
    <location>
        <begin position="406"/>
        <end position="627"/>
    </location>
</feature>
<evidence type="ECO:0000256" key="13">
    <source>
        <dbReference type="ARBA" id="ARBA00023136"/>
    </source>
</evidence>
<dbReference type="Gene3D" id="1.10.287.130">
    <property type="match status" value="1"/>
</dbReference>
<dbReference type="PROSITE" id="PS50109">
    <property type="entry name" value="HIS_KIN"/>
    <property type="match status" value="1"/>
</dbReference>
<dbReference type="NCBIfam" id="TIGR00229">
    <property type="entry name" value="sensory_box"/>
    <property type="match status" value="1"/>
</dbReference>
<dbReference type="PANTHER" id="PTHR45339">
    <property type="entry name" value="HYBRID SIGNAL TRANSDUCTION HISTIDINE KINASE J"/>
    <property type="match status" value="1"/>
</dbReference>
<dbReference type="RefSeq" id="WP_313832763.1">
    <property type="nucleotide sequence ID" value="NZ_JAQOUE010000001.1"/>
</dbReference>
<dbReference type="Pfam" id="PF00672">
    <property type="entry name" value="HAMP"/>
    <property type="match status" value="1"/>
</dbReference>
<name>A0ABU3K7K3_9BACT</name>
<dbReference type="Gene3D" id="3.30.450.20">
    <property type="entry name" value="PAS domain"/>
    <property type="match status" value="1"/>
</dbReference>
<dbReference type="SMART" id="SM00388">
    <property type="entry name" value="HisKA"/>
    <property type="match status" value="1"/>
</dbReference>
<dbReference type="SMART" id="SM00086">
    <property type="entry name" value="PAC"/>
    <property type="match status" value="1"/>
</dbReference>
<keyword evidence="11 18" id="KW-1133">Transmembrane helix</keyword>
<comment type="catalytic activity">
    <reaction evidence="1">
        <text>ATP + protein L-histidine = ADP + protein N-phospho-L-histidine.</text>
        <dbReference type="EC" id="2.7.13.3"/>
    </reaction>
</comment>
<feature type="modified residue" description="4-aspartylphosphate" evidence="15">
    <location>
        <position position="699"/>
    </location>
</feature>
<dbReference type="InterPro" id="IPR000014">
    <property type="entry name" value="PAS"/>
</dbReference>
<feature type="domain" description="HAMP" evidence="23">
    <location>
        <begin position="181"/>
        <end position="234"/>
    </location>
</feature>
<dbReference type="SUPFAM" id="SSF158472">
    <property type="entry name" value="HAMP domain-like"/>
    <property type="match status" value="1"/>
</dbReference>
<evidence type="ECO:0000256" key="8">
    <source>
        <dbReference type="ARBA" id="ARBA00022741"/>
    </source>
</evidence>
<dbReference type="InterPro" id="IPR003594">
    <property type="entry name" value="HATPase_dom"/>
</dbReference>
<keyword evidence="26" id="KW-1185">Reference proteome</keyword>
<evidence type="ECO:0000256" key="6">
    <source>
        <dbReference type="ARBA" id="ARBA00022679"/>
    </source>
</evidence>
<dbReference type="CDD" id="cd06225">
    <property type="entry name" value="HAMP"/>
    <property type="match status" value="1"/>
</dbReference>
<dbReference type="InterPro" id="IPR003660">
    <property type="entry name" value="HAMP_dom"/>
</dbReference>
<dbReference type="InterPro" id="IPR036641">
    <property type="entry name" value="HPT_dom_sf"/>
</dbReference>
<dbReference type="Gene3D" id="3.40.50.2300">
    <property type="match status" value="2"/>
</dbReference>
<dbReference type="CDD" id="cd17546">
    <property type="entry name" value="REC_hyHK_CKI1_RcsC-like"/>
    <property type="match status" value="1"/>
</dbReference>
<dbReference type="InterPro" id="IPR004358">
    <property type="entry name" value="Sig_transdc_His_kin-like_C"/>
</dbReference>
<dbReference type="PROSITE" id="PS50113">
    <property type="entry name" value="PAC"/>
    <property type="match status" value="1"/>
</dbReference>
<feature type="domain" description="Response regulatory" evidence="20">
    <location>
        <begin position="645"/>
        <end position="767"/>
    </location>
</feature>
<keyword evidence="8" id="KW-0547">Nucleotide-binding</keyword>
<dbReference type="SUPFAM" id="SSF55785">
    <property type="entry name" value="PYP-like sensor domain (PAS domain)"/>
    <property type="match status" value="1"/>
</dbReference>
<dbReference type="EC" id="2.7.13.3" evidence="3"/>
<comment type="subcellular location">
    <subcellularLocation>
        <location evidence="2">Cell membrane</location>
        <topology evidence="2">Multi-pass membrane protein</topology>
    </subcellularLocation>
</comment>
<accession>A0ABU3K7K3</accession>
<dbReference type="InterPro" id="IPR033417">
    <property type="entry name" value="CHASE8"/>
</dbReference>
<dbReference type="CDD" id="cd16922">
    <property type="entry name" value="HATPase_EvgS-ArcB-TorS-like"/>
    <property type="match status" value="1"/>
</dbReference>
<dbReference type="PROSITE" id="PS51257">
    <property type="entry name" value="PROKAR_LIPOPROTEIN"/>
    <property type="match status" value="1"/>
</dbReference>
<dbReference type="Pfam" id="PF00989">
    <property type="entry name" value="PAS"/>
    <property type="match status" value="1"/>
</dbReference>
<dbReference type="InterPro" id="IPR008207">
    <property type="entry name" value="Sig_transdc_His_kin_Hpt_dom"/>
</dbReference>
<dbReference type="SUPFAM" id="SSF52172">
    <property type="entry name" value="CheY-like"/>
    <property type="match status" value="2"/>
</dbReference>
<evidence type="ECO:0000259" key="20">
    <source>
        <dbReference type="PROSITE" id="PS50110"/>
    </source>
</evidence>
<dbReference type="Pfam" id="PF17152">
    <property type="entry name" value="CHASE8"/>
    <property type="match status" value="1"/>
</dbReference>
<feature type="transmembrane region" description="Helical" evidence="18">
    <location>
        <begin position="154"/>
        <end position="175"/>
    </location>
</feature>
<dbReference type="Pfam" id="PF00072">
    <property type="entry name" value="Response_reg"/>
    <property type="match status" value="2"/>
</dbReference>
<dbReference type="PROSITE" id="PS50885">
    <property type="entry name" value="HAMP"/>
    <property type="match status" value="1"/>
</dbReference>
<dbReference type="InterPro" id="IPR003661">
    <property type="entry name" value="HisK_dim/P_dom"/>
</dbReference>
<dbReference type="Gene3D" id="1.20.120.160">
    <property type="entry name" value="HPT domain"/>
    <property type="match status" value="1"/>
</dbReference>
<evidence type="ECO:0000256" key="10">
    <source>
        <dbReference type="ARBA" id="ARBA00022840"/>
    </source>
</evidence>
<evidence type="ECO:0000256" key="18">
    <source>
        <dbReference type="SAM" id="Phobius"/>
    </source>
</evidence>
<keyword evidence="10" id="KW-0067">ATP-binding</keyword>
<evidence type="ECO:0000256" key="17">
    <source>
        <dbReference type="SAM" id="MobiDB-lite"/>
    </source>
</evidence>
<gene>
    <name evidence="25" type="ORF">PPG34_08405</name>
</gene>
<dbReference type="InterPro" id="IPR005467">
    <property type="entry name" value="His_kinase_dom"/>
</dbReference>
<evidence type="ECO:0000256" key="7">
    <source>
        <dbReference type="ARBA" id="ARBA00022692"/>
    </source>
</evidence>
<dbReference type="Gene3D" id="6.10.340.10">
    <property type="match status" value="1"/>
</dbReference>
<dbReference type="Gene3D" id="3.30.565.10">
    <property type="entry name" value="Histidine kinase-like ATPase, C-terminal domain"/>
    <property type="match status" value="1"/>
</dbReference>
<evidence type="ECO:0000313" key="26">
    <source>
        <dbReference type="Proteomes" id="UP001250932"/>
    </source>
</evidence>
<dbReference type="InterPro" id="IPR013767">
    <property type="entry name" value="PAS_fold"/>
</dbReference>
<keyword evidence="16" id="KW-0175">Coiled coil</keyword>
<keyword evidence="9" id="KW-0418">Kinase</keyword>
<evidence type="ECO:0000256" key="3">
    <source>
        <dbReference type="ARBA" id="ARBA00012438"/>
    </source>
</evidence>
<evidence type="ECO:0000259" key="24">
    <source>
        <dbReference type="PROSITE" id="PS50894"/>
    </source>
</evidence>
<keyword evidence="7 18" id="KW-0812">Transmembrane</keyword>
<dbReference type="InterPro" id="IPR036097">
    <property type="entry name" value="HisK_dim/P_sf"/>
</dbReference>
<dbReference type="PRINTS" id="PR00344">
    <property type="entry name" value="BCTRLSENSOR"/>
</dbReference>
<dbReference type="EMBL" id="JAQOUE010000001">
    <property type="protein sequence ID" value="MDT7042371.1"/>
    <property type="molecule type" value="Genomic_DNA"/>
</dbReference>
<proteinExistence type="predicted"/>
<evidence type="ECO:0000256" key="1">
    <source>
        <dbReference type="ARBA" id="ARBA00000085"/>
    </source>
</evidence>
<evidence type="ECO:0000259" key="23">
    <source>
        <dbReference type="PROSITE" id="PS50885"/>
    </source>
</evidence>
<feature type="coiled-coil region" evidence="16">
    <location>
        <begin position="229"/>
        <end position="260"/>
    </location>
</feature>
<keyword evidence="13 18" id="KW-0472">Membrane</keyword>
<feature type="compositionally biased region" description="Polar residues" evidence="17">
    <location>
        <begin position="918"/>
        <end position="940"/>
    </location>
</feature>
<dbReference type="InterPro" id="IPR000700">
    <property type="entry name" value="PAS-assoc_C"/>
</dbReference>
<dbReference type="InterPro" id="IPR035965">
    <property type="entry name" value="PAS-like_dom_sf"/>
</dbReference>
<organism evidence="25 26">
    <name type="scientific">Candidatus Nitronereus thalassa</name>
    <dbReference type="NCBI Taxonomy" id="3020898"/>
    <lineage>
        <taxon>Bacteria</taxon>
        <taxon>Pseudomonadati</taxon>
        <taxon>Nitrospirota</taxon>
        <taxon>Nitrospiria</taxon>
        <taxon>Nitrospirales</taxon>
        <taxon>Nitrospiraceae</taxon>
        <taxon>Candidatus Nitronereus</taxon>
    </lineage>
</organism>
<dbReference type="SMART" id="SM00448">
    <property type="entry name" value="REC"/>
    <property type="match status" value="2"/>
</dbReference>
<evidence type="ECO:0000256" key="2">
    <source>
        <dbReference type="ARBA" id="ARBA00004651"/>
    </source>
</evidence>
<feature type="domain" description="HPt" evidence="24">
    <location>
        <begin position="963"/>
        <end position="1057"/>
    </location>
</feature>
<dbReference type="InterPro" id="IPR001789">
    <property type="entry name" value="Sig_transdc_resp-reg_receiver"/>
</dbReference>
<dbReference type="SUPFAM" id="SSF55874">
    <property type="entry name" value="ATPase domain of HSP90 chaperone/DNA topoisomerase II/histidine kinase"/>
    <property type="match status" value="1"/>
</dbReference>
<dbReference type="InterPro" id="IPR001610">
    <property type="entry name" value="PAC"/>
</dbReference>
<evidence type="ECO:0000256" key="16">
    <source>
        <dbReference type="SAM" id="Coils"/>
    </source>
</evidence>
<evidence type="ECO:0000256" key="5">
    <source>
        <dbReference type="ARBA" id="ARBA00022553"/>
    </source>
</evidence>
<dbReference type="SMART" id="SM00304">
    <property type="entry name" value="HAMP"/>
    <property type="match status" value="1"/>
</dbReference>
<keyword evidence="12" id="KW-0902">Two-component regulatory system</keyword>
<keyword evidence="5 15" id="KW-0597">Phosphoprotein</keyword>
<keyword evidence="4" id="KW-1003">Cell membrane</keyword>
<dbReference type="Pfam" id="PF02518">
    <property type="entry name" value="HATPase_c"/>
    <property type="match status" value="1"/>
</dbReference>
<dbReference type="SUPFAM" id="SSF47384">
    <property type="entry name" value="Homodimeric domain of signal transducing histidine kinase"/>
    <property type="match status" value="1"/>
</dbReference>
<dbReference type="Proteomes" id="UP001250932">
    <property type="component" value="Unassembled WGS sequence"/>
</dbReference>
<dbReference type="CDD" id="cd00082">
    <property type="entry name" value="HisKA"/>
    <property type="match status" value="1"/>
</dbReference>
<evidence type="ECO:0000259" key="19">
    <source>
        <dbReference type="PROSITE" id="PS50109"/>
    </source>
</evidence>
<dbReference type="CDD" id="cd00130">
    <property type="entry name" value="PAS"/>
    <property type="match status" value="1"/>
</dbReference>
<feature type="domain" description="Response regulatory" evidence="20">
    <location>
        <begin position="793"/>
        <end position="913"/>
    </location>
</feature>
<dbReference type="InterPro" id="IPR011006">
    <property type="entry name" value="CheY-like_superfamily"/>
</dbReference>
<feature type="region of interest" description="Disordered" evidence="17">
    <location>
        <begin position="916"/>
        <end position="944"/>
    </location>
</feature>
<dbReference type="PANTHER" id="PTHR45339:SF1">
    <property type="entry name" value="HYBRID SIGNAL TRANSDUCTION HISTIDINE KINASE J"/>
    <property type="match status" value="1"/>
</dbReference>
<reference evidence="25 26" key="1">
    <citation type="journal article" date="2023" name="ISME J.">
        <title>Cultivation and genomic characterization of novel and ubiquitous marine nitrite-oxidizing bacteria from the Nitrospirales.</title>
        <authorList>
            <person name="Mueller A.J."/>
            <person name="Daebeler A."/>
            <person name="Herbold C.W."/>
            <person name="Kirkegaard R.H."/>
            <person name="Daims H."/>
        </authorList>
    </citation>
    <scope>NUCLEOTIDE SEQUENCE [LARGE SCALE GENOMIC DNA]</scope>
    <source>
        <strain evidence="25 26">EB</strain>
    </source>
</reference>
<sequence>MITPFKNFSLRHKLLSIIMVTCSGALILACAVIVLYDLLLYREDLSQQLSVEADIIGANSTSALQQQDTDAASKTLQTLRYQPSIIKAAMYAQDGSLVATYYPTLHDSSISLLSTEVKDFQFLTLDLVREIIHEGERVGTIYLQASLEPAFERWIAFGTIVMGIIFASCLFAFLLSNRLQALISAPILRLTKLAHQISTEKNYSLREQKDSQDEIGTLIDGVNDMLDQIQHRDRQLQDHQEALEDLVAQRTSELERLHRQVELILKTAGEGIIGLNNQGEITFANPAASYMLQWPPEELQGQDLHHIVHEHSANDTPCAQPDCQLHQVTKETTLSSEGHDVFWRKDGTPFPVEYLSAPIRDSDSLVIGMVMTIRDITEQKRFEAALFEAMQKAEQANHAKSRFLANMSHEIRTPMNGLLGMSELLLQSTQTPKQRQFTESLHRSGQHLLGIINDILDFSKIEAQKLELETIDFSLHQTIEDTVQLFAEPAQKKELELICHIEPTVPNAVQGDPGRIRQILTNLVGNAIKFTASGEIYVHASLHHTEGETLEIQFEVEDTGMGIPDEAQSRIFDSFSQADGSTTRKFGGTGLGLTIAKQLVELMGGHISVMSHEGRGTTFLFTITLYQGTSQTLADQSSCSLEGLRVLLIEDNHRAQLAFQDMASLWGVHAESASSGERVLDRLHQSPTLPHLFAGIFIDDTLPDLDSIALAKQIKSLPSLSDIPLVLLTPWHTSEEYLHQASLAGLHRQMLKPIRQQDLYEQFRALREHSPSLVDSAINFTPPENHTSLSSASILLAEDHEVNQEIVKAMADRLGCQLEIVNNGVEAVKALSRKAFDLVLMDWQMPELDGLAATLEIREQGVEARHQSHLPIIAITAHTSAQDRQTCLEAGTDDVLPKPFSLDQLQNKLRQWLPPSLANGNSFQQEQNRPPSSGHSSQASPMEGEVLDESALARIRNLQQPNTPNLVGKVLTQFLTHSPKLLADLQDGLQTADSSLLLQASHALKSSSANIGALRLSGKCKALEQLVRSSHTIMETESMLKEIRLEFETVQPILAARVTKETV</sequence>
<feature type="domain" description="PAS" evidence="21">
    <location>
        <begin position="257"/>
        <end position="312"/>
    </location>
</feature>
<evidence type="ECO:0000313" key="25">
    <source>
        <dbReference type="EMBL" id="MDT7042371.1"/>
    </source>
</evidence>
<evidence type="ECO:0000256" key="9">
    <source>
        <dbReference type="ARBA" id="ARBA00022777"/>
    </source>
</evidence>
<dbReference type="PROSITE" id="PS50894">
    <property type="entry name" value="HPT"/>
    <property type="match status" value="1"/>
</dbReference>
<keyword evidence="6" id="KW-0808">Transferase</keyword>
<evidence type="ECO:0000256" key="15">
    <source>
        <dbReference type="PROSITE-ProRule" id="PRU00169"/>
    </source>
</evidence>
<protein>
    <recommendedName>
        <fullName evidence="3">histidine kinase</fullName>
        <ecNumber evidence="3">2.7.13.3</ecNumber>
    </recommendedName>
</protein>
<comment type="caution">
    <text evidence="25">The sequence shown here is derived from an EMBL/GenBank/DDBJ whole genome shotgun (WGS) entry which is preliminary data.</text>
</comment>
<dbReference type="PROSITE" id="PS50112">
    <property type="entry name" value="PAS"/>
    <property type="match status" value="1"/>
</dbReference>
<dbReference type="Pfam" id="PF00512">
    <property type="entry name" value="HisKA"/>
    <property type="match status" value="1"/>
</dbReference>
<evidence type="ECO:0000256" key="14">
    <source>
        <dbReference type="PROSITE-ProRule" id="PRU00110"/>
    </source>
</evidence>
<evidence type="ECO:0000256" key="11">
    <source>
        <dbReference type="ARBA" id="ARBA00022989"/>
    </source>
</evidence>
<dbReference type="InterPro" id="IPR036890">
    <property type="entry name" value="HATPase_C_sf"/>
</dbReference>
<dbReference type="SUPFAM" id="SSF47226">
    <property type="entry name" value="Histidine-containing phosphotransfer domain, HPT domain"/>
    <property type="match status" value="1"/>
</dbReference>
<evidence type="ECO:0000259" key="22">
    <source>
        <dbReference type="PROSITE" id="PS50113"/>
    </source>
</evidence>
<dbReference type="SMART" id="SM00387">
    <property type="entry name" value="HATPase_c"/>
    <property type="match status" value="1"/>
</dbReference>
<evidence type="ECO:0000256" key="12">
    <source>
        <dbReference type="ARBA" id="ARBA00023012"/>
    </source>
</evidence>